<keyword evidence="6" id="KW-1185">Reference proteome</keyword>
<evidence type="ECO:0000256" key="3">
    <source>
        <dbReference type="ARBA" id="ARBA00038054"/>
    </source>
</evidence>
<dbReference type="InterPro" id="IPR012349">
    <property type="entry name" value="Split_barrel_FMN-bd"/>
</dbReference>
<evidence type="ECO:0000256" key="2">
    <source>
        <dbReference type="ARBA" id="ARBA00022630"/>
    </source>
</evidence>
<protein>
    <submittedName>
        <fullName evidence="5">NADH-FMN oxidoreductase RutF, flavin reductase (DIM6/NTAB) family</fullName>
    </submittedName>
</protein>
<dbReference type="PROSITE" id="PS51257">
    <property type="entry name" value="PROKAR_LIPOPROTEIN"/>
    <property type="match status" value="1"/>
</dbReference>
<comment type="cofactor">
    <cofactor evidence="1">
        <name>FMN</name>
        <dbReference type="ChEBI" id="CHEBI:58210"/>
    </cofactor>
</comment>
<dbReference type="PANTHER" id="PTHR43567:SF1">
    <property type="entry name" value="FLAVOREDOXIN"/>
    <property type="match status" value="1"/>
</dbReference>
<comment type="similarity">
    <text evidence="3">Belongs to the flavoredoxin family.</text>
</comment>
<evidence type="ECO:0000259" key="4">
    <source>
        <dbReference type="SMART" id="SM00903"/>
    </source>
</evidence>
<proteinExistence type="inferred from homology"/>
<sequence length="197" mass="21500">MSKLAWNPGTLLAPVPPALVSCGTLEHPNVLTIAWTGIVCTNPTMTYVSIRPSRYSYKLIRESGEFVINLTTKDLVRACDYCGVKTGAKEDKFAACKLTAEPAGKVSAPLIAQSPLSLECRVKQVLPLGSHDMFLAEVVAVNVDEQYVDKNGKLHLDKCGLVAYAHGEYFELGAKLGSFGYSVRKKPVTSKRKPKRK</sequence>
<dbReference type="STRING" id="474960.SAMN05216180_2248"/>
<dbReference type="InterPro" id="IPR002563">
    <property type="entry name" value="Flavin_Rdtase-like_dom"/>
</dbReference>
<organism evidence="5 6">
    <name type="scientific">Hydrogenoanaerobacterium saccharovorans</name>
    <dbReference type="NCBI Taxonomy" id="474960"/>
    <lineage>
        <taxon>Bacteria</taxon>
        <taxon>Bacillati</taxon>
        <taxon>Bacillota</taxon>
        <taxon>Clostridia</taxon>
        <taxon>Eubacteriales</taxon>
        <taxon>Oscillospiraceae</taxon>
        <taxon>Hydrogenoanaerobacterium</taxon>
    </lineage>
</organism>
<feature type="domain" description="Flavin reductase like" evidence="4">
    <location>
        <begin position="12"/>
        <end position="149"/>
    </location>
</feature>
<dbReference type="Pfam" id="PF01613">
    <property type="entry name" value="Flavin_Reduct"/>
    <property type="match status" value="1"/>
</dbReference>
<evidence type="ECO:0000313" key="5">
    <source>
        <dbReference type="EMBL" id="SEM96617.1"/>
    </source>
</evidence>
<dbReference type="RefSeq" id="WP_092755090.1">
    <property type="nucleotide sequence ID" value="NZ_FOCG01000002.1"/>
</dbReference>
<gene>
    <name evidence="5" type="ORF">SAMN05216180_2248</name>
</gene>
<dbReference type="Gene3D" id="2.30.110.10">
    <property type="entry name" value="Electron Transport, Fmn-binding Protein, Chain A"/>
    <property type="match status" value="1"/>
</dbReference>
<keyword evidence="2" id="KW-0285">Flavoprotein</keyword>
<accession>A0A1H8CR74</accession>
<dbReference type="SMART" id="SM00903">
    <property type="entry name" value="Flavin_Reduct"/>
    <property type="match status" value="1"/>
</dbReference>
<dbReference type="GO" id="GO:0010181">
    <property type="term" value="F:FMN binding"/>
    <property type="evidence" value="ECO:0007669"/>
    <property type="project" value="InterPro"/>
</dbReference>
<dbReference type="Proteomes" id="UP000199158">
    <property type="component" value="Unassembled WGS sequence"/>
</dbReference>
<dbReference type="EMBL" id="FOCG01000002">
    <property type="protein sequence ID" value="SEM96617.1"/>
    <property type="molecule type" value="Genomic_DNA"/>
</dbReference>
<dbReference type="PANTHER" id="PTHR43567">
    <property type="entry name" value="FLAVOREDOXIN-RELATED-RELATED"/>
    <property type="match status" value="1"/>
</dbReference>
<dbReference type="GO" id="GO:0016646">
    <property type="term" value="F:oxidoreductase activity, acting on the CH-NH group of donors, NAD or NADP as acceptor"/>
    <property type="evidence" value="ECO:0007669"/>
    <property type="project" value="UniProtKB-ARBA"/>
</dbReference>
<name>A0A1H8CR74_9FIRM</name>
<dbReference type="SUPFAM" id="SSF50475">
    <property type="entry name" value="FMN-binding split barrel"/>
    <property type="match status" value="1"/>
</dbReference>
<reference evidence="5 6" key="1">
    <citation type="submission" date="2016-10" db="EMBL/GenBank/DDBJ databases">
        <authorList>
            <person name="de Groot N.N."/>
        </authorList>
    </citation>
    <scope>NUCLEOTIDE SEQUENCE [LARGE SCALE GENOMIC DNA]</scope>
    <source>
        <strain evidence="5 6">CGMCC 1.5070</strain>
    </source>
</reference>
<dbReference type="AlphaFoldDB" id="A0A1H8CR74"/>
<dbReference type="InterPro" id="IPR052174">
    <property type="entry name" value="Flavoredoxin"/>
</dbReference>
<evidence type="ECO:0000256" key="1">
    <source>
        <dbReference type="ARBA" id="ARBA00001917"/>
    </source>
</evidence>
<dbReference type="OrthoDB" id="9794638at2"/>
<evidence type="ECO:0000313" key="6">
    <source>
        <dbReference type="Proteomes" id="UP000199158"/>
    </source>
</evidence>